<dbReference type="CTD" id="116369"/>
<evidence type="ECO:0000256" key="4">
    <source>
        <dbReference type="ARBA" id="ARBA00023136"/>
    </source>
</evidence>
<dbReference type="GO" id="GO:0055085">
    <property type="term" value="P:transmembrane transport"/>
    <property type="evidence" value="ECO:0007669"/>
    <property type="project" value="InterPro"/>
</dbReference>
<dbReference type="PROSITE" id="PS50801">
    <property type="entry name" value="STAS"/>
    <property type="match status" value="1"/>
</dbReference>
<accession>A0A8B7V1D5</accession>
<dbReference type="GeneID" id="109689851"/>
<evidence type="ECO:0000313" key="6">
    <source>
        <dbReference type="RefSeq" id="XP_020024500.1"/>
    </source>
</evidence>
<dbReference type="PANTHER" id="PTHR11814">
    <property type="entry name" value="SULFATE TRANSPORTER"/>
    <property type="match status" value="1"/>
</dbReference>
<dbReference type="CDD" id="cd07042">
    <property type="entry name" value="STAS_SulP_like_sulfate_transporter"/>
    <property type="match status" value="1"/>
</dbReference>
<dbReference type="Gene3D" id="3.30.750.24">
    <property type="entry name" value="STAS domain"/>
    <property type="match status" value="1"/>
</dbReference>
<dbReference type="OrthoDB" id="288203at2759"/>
<evidence type="ECO:0000256" key="1">
    <source>
        <dbReference type="ARBA" id="ARBA00004141"/>
    </source>
</evidence>
<keyword evidence="4" id="KW-0472">Membrane</keyword>
<proteinExistence type="predicted"/>
<dbReference type="AlphaFoldDB" id="A0A8B7V1D5"/>
<protein>
    <submittedName>
        <fullName evidence="6">LOW QUALITY PROTEIN: testis anion transporter 1</fullName>
    </submittedName>
</protein>
<dbReference type="InterPro" id="IPR011547">
    <property type="entry name" value="SLC26A/SulP_dom"/>
</dbReference>
<dbReference type="GO" id="GO:0016020">
    <property type="term" value="C:membrane"/>
    <property type="evidence" value="ECO:0007669"/>
    <property type="project" value="UniProtKB-SubCell"/>
</dbReference>
<dbReference type="SUPFAM" id="SSF52091">
    <property type="entry name" value="SpoIIaa-like"/>
    <property type="match status" value="1"/>
</dbReference>
<dbReference type="InterPro" id="IPR036513">
    <property type="entry name" value="STAS_dom_sf"/>
</dbReference>
<evidence type="ECO:0000313" key="5">
    <source>
        <dbReference type="Proteomes" id="UP001732720"/>
    </source>
</evidence>
<keyword evidence="3" id="KW-1133">Transmembrane helix</keyword>
<dbReference type="InterPro" id="IPR002645">
    <property type="entry name" value="STAS_dom"/>
</dbReference>
<keyword evidence="5" id="KW-1185">Reference proteome</keyword>
<organism evidence="6">
    <name type="scientific">Castor canadensis</name>
    <name type="common">American beaver</name>
    <dbReference type="NCBI Taxonomy" id="51338"/>
    <lineage>
        <taxon>Eukaryota</taxon>
        <taxon>Metazoa</taxon>
        <taxon>Chordata</taxon>
        <taxon>Craniata</taxon>
        <taxon>Vertebrata</taxon>
        <taxon>Euteleostomi</taxon>
        <taxon>Mammalia</taxon>
        <taxon>Eutheria</taxon>
        <taxon>Euarchontoglires</taxon>
        <taxon>Glires</taxon>
        <taxon>Rodentia</taxon>
        <taxon>Castorimorpha</taxon>
        <taxon>Castoridae</taxon>
        <taxon>Castor</taxon>
    </lineage>
</organism>
<dbReference type="KEGG" id="ccan:109689851"/>
<sequence>MMHPESSVLGSNYKYRQNPFTYDVKRDVYNEETFQQEHRRRALSSRNVDIDITTFRHHVQCRCSWHKFLRCVLTIFPFLEWMCLYRFKDWLLGDLLAGISVGLVQVPQGLTLSLLTRQLIPPLNVTYAAFCSSVIYVIFGSCHQMSIGPFFLVSALMINVLKERPFNSGHLILGTFLKDDFSAPSFFVNYNRSLSTVATTTLLTGIIQLFMGMLGVGFVATYLPEAAVRAYLAAAALHIMLSQLTCIFGVVISFHAGPIAFFYNIINYCIGLPRANSTSILLFLTAVVALRINKCIRISFNRYPIEFPMELFLILGFTVLSNKISMATETSRTLIEMIPYSFTFPMTPDFSILPQIIFQAISLSLVSSFLLIFTGKKIARIHNYKVNSNQDLIAIGLCNVVSSFFRSCVFTSAIARTIIQDKSGGRQQFASLVGAGVMLLLMVKVGSFFYELPNAVLAGVVLSNVVPYLETIYELPNLWRQNQYDCVIWMVTFSAAIFLGLDIGLLVSLVFTFFIITVRSHRTKIFLLGQIPNTNIYRSVNDYREVILIPGVKIFQCCNSITFVNVYHLKHKLLKELNLVQVPLKEEEIFKLFNETETNIQESLCRCFCDCEELEPPPRIVYLERFENKLDSDTSSVNLVRCSYFDNMNTSQSSSDDQVPYTVSSMSQRNQEQSYEDMNKQWLAQNPSRNSSIPPPDMTESLGRSRYLIPYSEPPLQPSTHTIILDFSMVNYVDSQALVVLRQMCNSFHNANILVIISGCHSSVVRAFEKNDFFDSGITKSQLFLSLHDAVLFASTRKLPDSSELSVDESETVIQETYSETDKNDKAIQKMSSSFIENPKNVNPSFVKMQNLAEEEELDYESEMEPTLESEQEDGLDLKLALDRDLEDESELYPGYEPETEPETEPEPQLDTEPEPETEPETNLEMERERKPEPKSESRSHMHSRQHYWPVYQSGVRSSSSVGQSRTRSVERRRHHMDSYLSQDNSDDAWKMKYK</sequence>
<keyword evidence="2" id="KW-0812">Transmembrane</keyword>
<dbReference type="Proteomes" id="UP001732720">
    <property type="component" value="Chromosome 8"/>
</dbReference>
<dbReference type="Pfam" id="PF00916">
    <property type="entry name" value="Sulfate_transp"/>
    <property type="match status" value="1"/>
</dbReference>
<dbReference type="RefSeq" id="XP_020024500.1">
    <property type="nucleotide sequence ID" value="XM_020168911.1"/>
</dbReference>
<evidence type="ECO:0000256" key="3">
    <source>
        <dbReference type="ARBA" id="ARBA00022989"/>
    </source>
</evidence>
<name>A0A8B7V1D5_CASCN</name>
<evidence type="ECO:0000256" key="2">
    <source>
        <dbReference type="ARBA" id="ARBA00022692"/>
    </source>
</evidence>
<dbReference type="Pfam" id="PF01740">
    <property type="entry name" value="STAS"/>
    <property type="match status" value="1"/>
</dbReference>
<reference evidence="6" key="1">
    <citation type="submission" date="2025-08" db="UniProtKB">
        <authorList>
            <consortium name="RefSeq"/>
        </authorList>
    </citation>
    <scope>IDENTIFICATION</scope>
    <source>
        <tissue evidence="6">Leukocyte</tissue>
    </source>
</reference>
<comment type="subcellular location">
    <subcellularLocation>
        <location evidence="1">Membrane</location>
        <topology evidence="1">Multi-pass membrane protein</topology>
    </subcellularLocation>
</comment>
<gene>
    <name evidence="6" type="primary">Slc26a8</name>
</gene>
<dbReference type="InterPro" id="IPR001902">
    <property type="entry name" value="SLC26A/SulP_fam"/>
</dbReference>